<organism evidence="9">
    <name type="scientific">marine metagenome</name>
    <dbReference type="NCBI Taxonomy" id="408172"/>
    <lineage>
        <taxon>unclassified sequences</taxon>
        <taxon>metagenomes</taxon>
        <taxon>ecological metagenomes</taxon>
    </lineage>
</organism>
<gene>
    <name evidence="9" type="ORF">METZ01_LOCUS47419</name>
</gene>
<dbReference type="GO" id="GO:0005525">
    <property type="term" value="F:GTP binding"/>
    <property type="evidence" value="ECO:0007669"/>
    <property type="project" value="UniProtKB-KW"/>
</dbReference>
<keyword evidence="1" id="KW-0963">Cytoplasm</keyword>
<protein>
    <recommendedName>
        <fullName evidence="8">MobA-like NTP transferase domain-containing protein</fullName>
    </recommendedName>
</protein>
<keyword evidence="6" id="KW-0342">GTP-binding</keyword>
<evidence type="ECO:0000256" key="1">
    <source>
        <dbReference type="ARBA" id="ARBA00022490"/>
    </source>
</evidence>
<dbReference type="GO" id="GO:0006777">
    <property type="term" value="P:Mo-molybdopterin cofactor biosynthetic process"/>
    <property type="evidence" value="ECO:0007669"/>
    <property type="project" value="UniProtKB-KW"/>
</dbReference>
<evidence type="ECO:0000256" key="5">
    <source>
        <dbReference type="ARBA" id="ARBA00022842"/>
    </source>
</evidence>
<evidence type="ECO:0000256" key="4">
    <source>
        <dbReference type="ARBA" id="ARBA00022741"/>
    </source>
</evidence>
<keyword evidence="2" id="KW-0808">Transferase</keyword>
<dbReference type="SUPFAM" id="SSF53448">
    <property type="entry name" value="Nucleotide-diphospho-sugar transferases"/>
    <property type="match status" value="1"/>
</dbReference>
<dbReference type="PANTHER" id="PTHR19136">
    <property type="entry name" value="MOLYBDENUM COFACTOR GUANYLYLTRANSFERASE"/>
    <property type="match status" value="1"/>
</dbReference>
<evidence type="ECO:0000313" key="9">
    <source>
        <dbReference type="EMBL" id="SUZ94565.1"/>
    </source>
</evidence>
<keyword evidence="5" id="KW-0460">Magnesium</keyword>
<dbReference type="CDD" id="cd02503">
    <property type="entry name" value="MobA"/>
    <property type="match status" value="1"/>
</dbReference>
<dbReference type="InterPro" id="IPR025877">
    <property type="entry name" value="MobA-like_NTP_Trfase"/>
</dbReference>
<accession>A0A381RRR0</accession>
<dbReference type="EMBL" id="UINC01002246">
    <property type="protein sequence ID" value="SUZ94565.1"/>
    <property type="molecule type" value="Genomic_DNA"/>
</dbReference>
<keyword evidence="4" id="KW-0547">Nucleotide-binding</keyword>
<dbReference type="GO" id="GO:0046872">
    <property type="term" value="F:metal ion binding"/>
    <property type="evidence" value="ECO:0007669"/>
    <property type="project" value="UniProtKB-KW"/>
</dbReference>
<name>A0A381RRR0_9ZZZZ</name>
<evidence type="ECO:0000256" key="3">
    <source>
        <dbReference type="ARBA" id="ARBA00022723"/>
    </source>
</evidence>
<dbReference type="Pfam" id="PF12804">
    <property type="entry name" value="NTP_transf_3"/>
    <property type="match status" value="1"/>
</dbReference>
<keyword evidence="7" id="KW-0501">Molybdenum cofactor biosynthesis</keyword>
<reference evidence="9" key="1">
    <citation type="submission" date="2018-05" db="EMBL/GenBank/DDBJ databases">
        <authorList>
            <person name="Lanie J.A."/>
            <person name="Ng W.-L."/>
            <person name="Kazmierczak K.M."/>
            <person name="Andrzejewski T.M."/>
            <person name="Davidsen T.M."/>
            <person name="Wayne K.J."/>
            <person name="Tettelin H."/>
            <person name="Glass J.I."/>
            <person name="Rusch D."/>
            <person name="Podicherti R."/>
            <person name="Tsui H.-C.T."/>
            <person name="Winkler M.E."/>
        </authorList>
    </citation>
    <scope>NUCLEOTIDE SEQUENCE</scope>
</reference>
<dbReference type="InterPro" id="IPR013482">
    <property type="entry name" value="Molybde_CF_guanTrfase"/>
</dbReference>
<feature type="domain" description="MobA-like NTP transferase" evidence="8">
    <location>
        <begin position="4"/>
        <end position="146"/>
    </location>
</feature>
<dbReference type="HAMAP" id="MF_00316">
    <property type="entry name" value="MobA"/>
    <property type="match status" value="1"/>
</dbReference>
<evidence type="ECO:0000256" key="2">
    <source>
        <dbReference type="ARBA" id="ARBA00022679"/>
    </source>
</evidence>
<dbReference type="InterPro" id="IPR029044">
    <property type="entry name" value="Nucleotide-diphossugar_trans"/>
</dbReference>
<dbReference type="PANTHER" id="PTHR19136:SF81">
    <property type="entry name" value="MOLYBDENUM COFACTOR GUANYLYLTRANSFERASE"/>
    <property type="match status" value="1"/>
</dbReference>
<evidence type="ECO:0000256" key="7">
    <source>
        <dbReference type="ARBA" id="ARBA00023150"/>
    </source>
</evidence>
<dbReference type="GO" id="GO:0016779">
    <property type="term" value="F:nucleotidyltransferase activity"/>
    <property type="evidence" value="ECO:0007669"/>
    <property type="project" value="UniProtKB-ARBA"/>
</dbReference>
<dbReference type="AlphaFoldDB" id="A0A381RRR0"/>
<dbReference type="Gene3D" id="3.90.550.10">
    <property type="entry name" value="Spore Coat Polysaccharide Biosynthesis Protein SpsA, Chain A"/>
    <property type="match status" value="1"/>
</dbReference>
<evidence type="ECO:0000256" key="6">
    <source>
        <dbReference type="ARBA" id="ARBA00023134"/>
    </source>
</evidence>
<keyword evidence="3" id="KW-0479">Metal-binding</keyword>
<proteinExistence type="inferred from homology"/>
<evidence type="ECO:0000259" key="8">
    <source>
        <dbReference type="Pfam" id="PF12804"/>
    </source>
</evidence>
<sequence length="213" mass="22896">MCTAAIIAGGEARRLNGRVKGTLPFGTTSLVERQIAVLRAITEKLLIITNNESAYTGLGVPAINDEIPGSGAIGGIYTALVHATVDPVLVVACDMPFINEPFLRLLVNADRSADVTIPKTANGYEPMCACYSRRCASRLRQQINSGALKIQELLPHLRVREIGINEIAPHDPSGLLFSNVNTPDDYAKALQHLDSGHSMLSGPELPKKQNQTT</sequence>